<dbReference type="Proteomes" id="UP000887116">
    <property type="component" value="Unassembled WGS sequence"/>
</dbReference>
<sequence length="131" mass="15291">MTREQHLLECSKDHYTRPEKHFIHLGKRVDRLNRSFINVPDTKNEQKKGEKKMAERGTVASYVLTNQDLDSNPTIISNSNGKLTANDLSDLYLTSQTEKDKFRLVENDQQVSKTVMRTNKYVSKLFMRQTK</sequence>
<dbReference type="AlphaFoldDB" id="A0A8X6LXB4"/>
<dbReference type="EMBL" id="BMAO01018531">
    <property type="protein sequence ID" value="GFR24097.1"/>
    <property type="molecule type" value="Genomic_DNA"/>
</dbReference>
<evidence type="ECO:0000313" key="2">
    <source>
        <dbReference type="Proteomes" id="UP000887116"/>
    </source>
</evidence>
<name>A0A8X6LXB4_TRICU</name>
<proteinExistence type="predicted"/>
<gene>
    <name evidence="1" type="ORF">TNCT_59451</name>
</gene>
<keyword evidence="2" id="KW-1185">Reference proteome</keyword>
<evidence type="ECO:0000313" key="1">
    <source>
        <dbReference type="EMBL" id="GFR24097.1"/>
    </source>
</evidence>
<protein>
    <submittedName>
        <fullName evidence="1">Uncharacterized protein</fullName>
    </submittedName>
</protein>
<accession>A0A8X6LXB4</accession>
<comment type="caution">
    <text evidence="1">The sequence shown here is derived from an EMBL/GenBank/DDBJ whole genome shotgun (WGS) entry which is preliminary data.</text>
</comment>
<organism evidence="1 2">
    <name type="scientific">Trichonephila clavata</name>
    <name type="common">Joro spider</name>
    <name type="synonym">Nephila clavata</name>
    <dbReference type="NCBI Taxonomy" id="2740835"/>
    <lineage>
        <taxon>Eukaryota</taxon>
        <taxon>Metazoa</taxon>
        <taxon>Ecdysozoa</taxon>
        <taxon>Arthropoda</taxon>
        <taxon>Chelicerata</taxon>
        <taxon>Arachnida</taxon>
        <taxon>Araneae</taxon>
        <taxon>Araneomorphae</taxon>
        <taxon>Entelegynae</taxon>
        <taxon>Araneoidea</taxon>
        <taxon>Nephilidae</taxon>
        <taxon>Trichonephila</taxon>
    </lineage>
</organism>
<reference evidence="1" key="1">
    <citation type="submission" date="2020-07" db="EMBL/GenBank/DDBJ databases">
        <title>Multicomponent nature underlies the extraordinary mechanical properties of spider dragline silk.</title>
        <authorList>
            <person name="Kono N."/>
            <person name="Nakamura H."/>
            <person name="Mori M."/>
            <person name="Yoshida Y."/>
            <person name="Ohtoshi R."/>
            <person name="Malay A.D."/>
            <person name="Moran D.A.P."/>
            <person name="Tomita M."/>
            <person name="Numata K."/>
            <person name="Arakawa K."/>
        </authorList>
    </citation>
    <scope>NUCLEOTIDE SEQUENCE</scope>
</reference>